<keyword evidence="4" id="KW-0479">Metal-binding</keyword>
<dbReference type="NCBIfam" id="TIGR01887">
    <property type="entry name" value="dipeptidaselike"/>
    <property type="match status" value="1"/>
</dbReference>
<protein>
    <submittedName>
        <fullName evidence="11">Dipeptidase</fullName>
    </submittedName>
</protein>
<dbReference type="SUPFAM" id="SSF53187">
    <property type="entry name" value="Zn-dependent exopeptidases"/>
    <property type="match status" value="1"/>
</dbReference>
<organism evidence="11 12">
    <name type="scientific">Shewanella avicenniae</name>
    <dbReference type="NCBI Taxonomy" id="2814294"/>
    <lineage>
        <taxon>Bacteria</taxon>
        <taxon>Pseudomonadati</taxon>
        <taxon>Pseudomonadota</taxon>
        <taxon>Gammaproteobacteria</taxon>
        <taxon>Alteromonadales</taxon>
        <taxon>Shewanellaceae</taxon>
        <taxon>Shewanella</taxon>
    </lineage>
</organism>
<keyword evidence="6" id="KW-0862">Zinc</keyword>
<evidence type="ECO:0000256" key="10">
    <source>
        <dbReference type="SAM" id="SignalP"/>
    </source>
</evidence>
<dbReference type="EMBL" id="CP071503">
    <property type="protein sequence ID" value="QSX35010.1"/>
    <property type="molecule type" value="Genomic_DNA"/>
</dbReference>
<dbReference type="Gene3D" id="3.40.630.10">
    <property type="entry name" value="Zn peptidases"/>
    <property type="match status" value="1"/>
</dbReference>
<evidence type="ECO:0000313" key="12">
    <source>
        <dbReference type="Proteomes" id="UP000662770"/>
    </source>
</evidence>
<dbReference type="InterPro" id="IPR010964">
    <property type="entry name" value="M20A_pepV-rel"/>
</dbReference>
<reference evidence="11 12" key="1">
    <citation type="submission" date="2021-03" db="EMBL/GenBank/DDBJ databases">
        <title>Novel species identification of genus Shewanella.</title>
        <authorList>
            <person name="Liu G."/>
            <person name="Zhang Q."/>
        </authorList>
    </citation>
    <scope>NUCLEOTIDE SEQUENCE [LARGE SCALE GENOMIC DNA]</scope>
    <source>
        <strain evidence="11 12">FJAT-51800</strain>
    </source>
</reference>
<evidence type="ECO:0000256" key="8">
    <source>
        <dbReference type="ARBA" id="ARBA00023049"/>
    </source>
</evidence>
<dbReference type="Pfam" id="PF01546">
    <property type="entry name" value="Peptidase_M20"/>
    <property type="match status" value="1"/>
</dbReference>
<proteinExistence type="inferred from homology"/>
<evidence type="ECO:0000256" key="7">
    <source>
        <dbReference type="ARBA" id="ARBA00022997"/>
    </source>
</evidence>
<feature type="chain" id="PRO_5046759148" evidence="10">
    <location>
        <begin position="27"/>
        <end position="521"/>
    </location>
</feature>
<keyword evidence="12" id="KW-1185">Reference proteome</keyword>
<dbReference type="InterPro" id="IPR050072">
    <property type="entry name" value="Peptidase_M20A"/>
</dbReference>
<keyword evidence="10" id="KW-0732">Signal</keyword>
<comment type="similarity">
    <text evidence="2">Belongs to the peptidase M20A family.</text>
</comment>
<dbReference type="PANTHER" id="PTHR43808">
    <property type="entry name" value="ACETYLORNITHINE DEACETYLASE"/>
    <property type="match status" value="1"/>
</dbReference>
<evidence type="ECO:0000256" key="4">
    <source>
        <dbReference type="ARBA" id="ARBA00022723"/>
    </source>
</evidence>
<dbReference type="InterPro" id="IPR036264">
    <property type="entry name" value="Bact_exopeptidase_dim_dom"/>
</dbReference>
<evidence type="ECO:0000256" key="2">
    <source>
        <dbReference type="ARBA" id="ARBA00006247"/>
    </source>
</evidence>
<dbReference type="Gene3D" id="3.30.70.360">
    <property type="match status" value="2"/>
</dbReference>
<evidence type="ECO:0000256" key="5">
    <source>
        <dbReference type="ARBA" id="ARBA00022801"/>
    </source>
</evidence>
<evidence type="ECO:0000256" key="1">
    <source>
        <dbReference type="ARBA" id="ARBA00001947"/>
    </source>
</evidence>
<comment type="cofactor">
    <cofactor evidence="1">
        <name>Zn(2+)</name>
        <dbReference type="ChEBI" id="CHEBI:29105"/>
    </cofactor>
</comment>
<sequence length="521" mass="55947">MVKQLLLSTLIATSLSATLLPITASANTTKLQVTPLAQRTADYSVAHYAEAMEQTLAQLVSFNTVRVDGLTPDNNPQFVGFKAAVKAKAEALGFDYADHGYVLLVGFGEDKGGGAHKLGIITHGDVQPADPSLWQQSPYLMDTTSEPGKLIGRGTEDDKGPIATALYAMKSIKDQGLPLARRIELMIYMGEESDWEPLKAFLKTYQPGDINVTIDAEYPVVTAEKGWSQISATIPAIPARPDDVAPNRLVQFSGGSFASQIPQQASAVIAEPSAALIAALKAAAATQAQQSNMHYQFTVADGQLLIAADGKSAHSSTPEDGINAVSYLADLLSQQPWPKTQASMTLAFINELVGTGLYAEKFGDIAYQDDFMGPMSLAVTVVKQQAEGTKITLNLRRPVGKTSEMLTAQTAAALTAWQSQHQLSLLDSSSYWGEPMVMRDAPHLQTLLNVFSHFTGIENAKPVAIGGSTNSKLFPNALSFGPAMPGVEYTGHSEHEFITREQLQLNLKMYTAAMVELAVKQ</sequence>
<dbReference type="InterPro" id="IPR002933">
    <property type="entry name" value="Peptidase_M20"/>
</dbReference>
<keyword evidence="9" id="KW-0170">Cobalt</keyword>
<evidence type="ECO:0000256" key="6">
    <source>
        <dbReference type="ARBA" id="ARBA00022833"/>
    </source>
</evidence>
<keyword evidence="7" id="KW-0224">Dipeptidase</keyword>
<name>A0ABX7QVR4_9GAMM</name>
<dbReference type="SUPFAM" id="SSF55031">
    <property type="entry name" value="Bacterial exopeptidase dimerisation domain"/>
    <property type="match status" value="1"/>
</dbReference>
<keyword evidence="3" id="KW-0645">Protease</keyword>
<dbReference type="PANTHER" id="PTHR43808:SF31">
    <property type="entry name" value="N-ACETYL-L-CITRULLINE DEACETYLASE"/>
    <property type="match status" value="1"/>
</dbReference>
<evidence type="ECO:0000313" key="11">
    <source>
        <dbReference type="EMBL" id="QSX35010.1"/>
    </source>
</evidence>
<evidence type="ECO:0000256" key="9">
    <source>
        <dbReference type="ARBA" id="ARBA00023285"/>
    </source>
</evidence>
<keyword evidence="8" id="KW-0482">Metalloprotease</keyword>
<dbReference type="NCBIfam" id="NF004809">
    <property type="entry name" value="PRK06156.1"/>
    <property type="match status" value="1"/>
</dbReference>
<dbReference type="Proteomes" id="UP000662770">
    <property type="component" value="Chromosome"/>
</dbReference>
<accession>A0ABX7QVR4</accession>
<dbReference type="RefSeq" id="WP_207356206.1">
    <property type="nucleotide sequence ID" value="NZ_CP071503.1"/>
</dbReference>
<keyword evidence="5" id="KW-0378">Hydrolase</keyword>
<gene>
    <name evidence="11" type="ORF">JYB87_07270</name>
</gene>
<evidence type="ECO:0000256" key="3">
    <source>
        <dbReference type="ARBA" id="ARBA00022670"/>
    </source>
</evidence>
<feature type="signal peptide" evidence="10">
    <location>
        <begin position="1"/>
        <end position="26"/>
    </location>
</feature>